<keyword evidence="2" id="KW-1185">Reference proteome</keyword>
<gene>
    <name evidence="1" type="ORF">SAMN02745229_00780</name>
</gene>
<reference evidence="2" key="1">
    <citation type="submission" date="2016-11" db="EMBL/GenBank/DDBJ databases">
        <authorList>
            <person name="Varghese N."/>
            <person name="Submissions S."/>
        </authorList>
    </citation>
    <scope>NUCLEOTIDE SEQUENCE [LARGE SCALE GENOMIC DNA]</scope>
    <source>
        <strain evidence="2">DSM 3071</strain>
    </source>
</reference>
<name>A0A1M5UX61_BUTFI</name>
<dbReference type="InterPro" id="IPR023214">
    <property type="entry name" value="HAD_sf"/>
</dbReference>
<dbReference type="AlphaFoldDB" id="A0A1M5UX61"/>
<dbReference type="InterPro" id="IPR036412">
    <property type="entry name" value="HAD-like_sf"/>
</dbReference>
<dbReference type="SUPFAM" id="SSF56784">
    <property type="entry name" value="HAD-like"/>
    <property type="match status" value="1"/>
</dbReference>
<dbReference type="Pfam" id="PF12710">
    <property type="entry name" value="HAD"/>
    <property type="match status" value="1"/>
</dbReference>
<organism evidence="1 2">
    <name type="scientific">Butyrivibrio fibrisolvens DSM 3071</name>
    <dbReference type="NCBI Taxonomy" id="1121131"/>
    <lineage>
        <taxon>Bacteria</taxon>
        <taxon>Bacillati</taxon>
        <taxon>Bacillota</taxon>
        <taxon>Clostridia</taxon>
        <taxon>Lachnospirales</taxon>
        <taxon>Lachnospiraceae</taxon>
        <taxon>Butyrivibrio</taxon>
    </lineage>
</organism>
<evidence type="ECO:0000313" key="2">
    <source>
        <dbReference type="Proteomes" id="UP000184278"/>
    </source>
</evidence>
<dbReference type="EMBL" id="FQXK01000006">
    <property type="protein sequence ID" value="SHH67627.1"/>
    <property type="molecule type" value="Genomic_DNA"/>
</dbReference>
<evidence type="ECO:0000313" key="1">
    <source>
        <dbReference type="EMBL" id="SHH67627.1"/>
    </source>
</evidence>
<dbReference type="Gene3D" id="3.40.50.1000">
    <property type="entry name" value="HAD superfamily/HAD-like"/>
    <property type="match status" value="1"/>
</dbReference>
<proteinExistence type="predicted"/>
<dbReference type="RefSeq" id="WP_073385679.1">
    <property type="nucleotide sequence ID" value="NZ_FQXK01000006.1"/>
</dbReference>
<dbReference type="Proteomes" id="UP000184278">
    <property type="component" value="Unassembled WGS sequence"/>
</dbReference>
<dbReference type="GeneID" id="89511564"/>
<accession>A0A1M5UX61</accession>
<sequence>MSIMKCSSFNIKKIRSLLSVFVIAALSATLIYIAGCKNNSEIPLSEYWSSDSEAAVSLREYVTKVTNSKDTANFIPVEDRIAVFDMDGTLTCETYYTYYDTMMFISFCLEDHPERVSDELTVAAAQIRPGYTAGEELARNFAKAYAGMTVEELYDYAVEFGQKQTDSFKNMRYIDGFYLPMVEVVKYLYDNDFTIYVVSGTERTTTRAIIANSPISEYVSPSHVIGTEFEVKVKGNEDVSSNMDYKYADGDELVFTGEFIQKNLNANKTIWIEREIGQYPVLAFGNSGSDTSMMNYTLDSRNPYPSMAFMVVADDDVREWGTQDWDEKSAAYKEQGYVPISMKKDFLKIYPDTIKRADVQYIEPEDALEGAA</sequence>
<dbReference type="STRING" id="1121131.SAMN02745229_00780"/>
<dbReference type="OrthoDB" id="9799365at2"/>
<protein>
    <submittedName>
        <fullName evidence="1">Phosphoserine phosphatase</fullName>
    </submittedName>
</protein>